<dbReference type="Gene3D" id="3.60.60.30">
    <property type="match status" value="2"/>
</dbReference>
<keyword evidence="4 7" id="KW-0442">Lipid degradation</keyword>
<sequence>MQWMKAMVQLKNKSCPVWHNVELILAQMNGVSDGYNRTANIPIESDSILLLNLMGDLEDLESALDPKIHNMSIEEWVSSGHITGDGHCSALIKVLHGNTDLYVSHVTWNTKTITVTLSCMFYPFWQGDHEAVEEKFNNLTIKKDTRSQHQAYGDDFYILSSGLVTLETTIGNGNPALWKNVTATGEWMVVDYKLFEPKKYIKRNTLWVLEQLPGHIVSADQSHILSKQSYWPSYNVPFYPSIFNLSGAPAMVQRYGDWFTYDKTPRALIFKRDHTTVKNLHTMIRLMRYNDFKNDPLSHCNCIPPFSAENAISARNDLNPKNGTYPFSALGHRSHGGTDMKMTNAKMAQKLHFLAVNGPTYDQQPVFRWSEQDFAKDTPHYGHPDTWNFPVIGHRWLW</sequence>
<accession>A0A8J5TW53</accession>
<evidence type="ECO:0000256" key="5">
    <source>
        <dbReference type="ARBA" id="ARBA00023098"/>
    </source>
</evidence>
<comment type="caution">
    <text evidence="8">The sequence shown here is derived from an EMBL/GenBank/DDBJ whole genome shotgun (WGS) entry which is preliminary data.</text>
</comment>
<dbReference type="PANTHER" id="PTHR12370">
    <property type="entry name" value="PHOSPHOLIPASE B-RELATED"/>
    <property type="match status" value="1"/>
</dbReference>
<dbReference type="InterPro" id="IPR007000">
    <property type="entry name" value="PLipase_B-like"/>
</dbReference>
<evidence type="ECO:0000256" key="2">
    <source>
        <dbReference type="ARBA" id="ARBA00022729"/>
    </source>
</evidence>
<organism evidence="8 9">
    <name type="scientific">Homarus americanus</name>
    <name type="common">American lobster</name>
    <dbReference type="NCBI Taxonomy" id="6706"/>
    <lineage>
        <taxon>Eukaryota</taxon>
        <taxon>Metazoa</taxon>
        <taxon>Ecdysozoa</taxon>
        <taxon>Arthropoda</taxon>
        <taxon>Crustacea</taxon>
        <taxon>Multicrustacea</taxon>
        <taxon>Malacostraca</taxon>
        <taxon>Eumalacostraca</taxon>
        <taxon>Eucarida</taxon>
        <taxon>Decapoda</taxon>
        <taxon>Pleocyemata</taxon>
        <taxon>Astacidea</taxon>
        <taxon>Nephropoidea</taxon>
        <taxon>Nephropidae</taxon>
        <taxon>Homarus</taxon>
    </lineage>
</organism>
<dbReference type="Proteomes" id="UP000747542">
    <property type="component" value="Unassembled WGS sequence"/>
</dbReference>
<protein>
    <recommendedName>
        <fullName evidence="7">Phospholipase B-like</fullName>
        <ecNumber evidence="7">3.1.1.-</ecNumber>
    </recommendedName>
</protein>
<dbReference type="Pfam" id="PF04916">
    <property type="entry name" value="Phospholip_B"/>
    <property type="match status" value="2"/>
</dbReference>
<evidence type="ECO:0000313" key="9">
    <source>
        <dbReference type="Proteomes" id="UP000747542"/>
    </source>
</evidence>
<dbReference type="PANTHER" id="PTHR12370:SF3">
    <property type="entry name" value="PHOSPHOLIPASE B-LIKE 2-RELATED"/>
    <property type="match status" value="1"/>
</dbReference>
<reference evidence="8" key="1">
    <citation type="journal article" date="2021" name="Sci. Adv.">
        <title>The American lobster genome reveals insights on longevity, neural, and immune adaptations.</title>
        <authorList>
            <person name="Polinski J.M."/>
            <person name="Zimin A.V."/>
            <person name="Clark K.F."/>
            <person name="Kohn A.B."/>
            <person name="Sadowski N."/>
            <person name="Timp W."/>
            <person name="Ptitsyn A."/>
            <person name="Khanna P."/>
            <person name="Romanova D.Y."/>
            <person name="Williams P."/>
            <person name="Greenwood S.J."/>
            <person name="Moroz L.L."/>
            <person name="Walt D.R."/>
            <person name="Bodnar A.G."/>
        </authorList>
    </citation>
    <scope>NUCLEOTIDE SEQUENCE</scope>
    <source>
        <strain evidence="8">GMGI-L3</strain>
    </source>
</reference>
<keyword evidence="9" id="KW-1185">Reference proteome</keyword>
<dbReference type="GO" id="GO:0005576">
    <property type="term" value="C:extracellular region"/>
    <property type="evidence" value="ECO:0007669"/>
    <property type="project" value="TreeGrafter"/>
</dbReference>
<keyword evidence="5 7" id="KW-0443">Lipid metabolism</keyword>
<comment type="similarity">
    <text evidence="1 7">Belongs to the phospholipase B-like family.</text>
</comment>
<keyword evidence="2" id="KW-0732">Signal</keyword>
<evidence type="ECO:0000256" key="3">
    <source>
        <dbReference type="ARBA" id="ARBA00022801"/>
    </source>
</evidence>
<evidence type="ECO:0000256" key="1">
    <source>
        <dbReference type="ARBA" id="ARBA00007835"/>
    </source>
</evidence>
<name>A0A8J5TW53_HOMAM</name>
<dbReference type="GO" id="GO:0009395">
    <property type="term" value="P:phospholipid catabolic process"/>
    <property type="evidence" value="ECO:0007669"/>
    <property type="project" value="TreeGrafter"/>
</dbReference>
<evidence type="ECO:0000313" key="8">
    <source>
        <dbReference type="EMBL" id="KAG7178187.1"/>
    </source>
</evidence>
<dbReference type="GO" id="GO:0004620">
    <property type="term" value="F:phospholipase activity"/>
    <property type="evidence" value="ECO:0007669"/>
    <property type="project" value="InterPro"/>
</dbReference>
<evidence type="ECO:0000256" key="7">
    <source>
        <dbReference type="RuleBase" id="RU364138"/>
    </source>
</evidence>
<evidence type="ECO:0000256" key="4">
    <source>
        <dbReference type="ARBA" id="ARBA00022963"/>
    </source>
</evidence>
<dbReference type="EMBL" id="JAHLQT010000697">
    <property type="protein sequence ID" value="KAG7178187.1"/>
    <property type="molecule type" value="Genomic_DNA"/>
</dbReference>
<gene>
    <name evidence="8" type="primary">Plbd2-L</name>
    <name evidence="8" type="ORF">Hamer_G003980</name>
</gene>
<dbReference type="EC" id="3.1.1.-" evidence="7"/>
<proteinExistence type="inferred from homology"/>
<comment type="function">
    <text evidence="7">Putative phospholipase.</text>
</comment>
<evidence type="ECO:0000256" key="6">
    <source>
        <dbReference type="ARBA" id="ARBA00023180"/>
    </source>
</evidence>
<keyword evidence="3 7" id="KW-0378">Hydrolase</keyword>
<dbReference type="AlphaFoldDB" id="A0A8J5TW53"/>
<keyword evidence="6" id="KW-0325">Glycoprotein</keyword>